<dbReference type="Pfam" id="PF06762">
    <property type="entry name" value="LMF1"/>
    <property type="match status" value="1"/>
</dbReference>
<feature type="transmembrane region" description="Helical" evidence="8">
    <location>
        <begin position="60"/>
        <end position="83"/>
    </location>
</feature>
<dbReference type="InterPro" id="IPR057433">
    <property type="entry name" value="LMF1/2_C"/>
</dbReference>
<name>A0A1A7VZN6_PLAKH</name>
<feature type="domain" description="Lipase maturation factor 1/2 N-terminal" evidence="9">
    <location>
        <begin position="179"/>
        <end position="336"/>
    </location>
</feature>
<dbReference type="VEuPathDB" id="PlasmoDB:PKNH_1136700"/>
<dbReference type="PANTHER" id="PTHR14463">
    <property type="entry name" value="LIPASE MATURATION FACTOR"/>
    <property type="match status" value="1"/>
</dbReference>
<organism evidence="11 14">
    <name type="scientific">Plasmodium knowlesi (strain H)</name>
    <dbReference type="NCBI Taxonomy" id="5851"/>
    <lineage>
        <taxon>Eukaryota</taxon>
        <taxon>Sar</taxon>
        <taxon>Alveolata</taxon>
        <taxon>Apicomplexa</taxon>
        <taxon>Aconoidasida</taxon>
        <taxon>Haemosporida</taxon>
        <taxon>Plasmodiidae</taxon>
        <taxon>Plasmodium</taxon>
        <taxon>Plasmodium (Plasmodium)</taxon>
    </lineage>
</organism>
<dbReference type="GO" id="GO:0051604">
    <property type="term" value="P:protein maturation"/>
    <property type="evidence" value="ECO:0007669"/>
    <property type="project" value="InterPro"/>
</dbReference>
<comment type="subcellular location">
    <subcellularLocation>
        <location evidence="1">Endoplasmic reticulum membrane</location>
        <topology evidence="1">Multi-pass membrane protein</topology>
    </subcellularLocation>
</comment>
<dbReference type="Proteomes" id="UP000182128">
    <property type="component" value="Unassembled WGS sequence"/>
</dbReference>
<feature type="transmembrane region" description="Helical" evidence="8">
    <location>
        <begin position="491"/>
        <end position="512"/>
    </location>
</feature>
<dbReference type="GO" id="GO:0005789">
    <property type="term" value="C:endoplasmic reticulum membrane"/>
    <property type="evidence" value="ECO:0007669"/>
    <property type="project" value="UniProtKB-SubCell"/>
</dbReference>
<feature type="transmembrane region" description="Helical" evidence="8">
    <location>
        <begin position="574"/>
        <end position="596"/>
    </location>
</feature>
<evidence type="ECO:0000259" key="10">
    <source>
        <dbReference type="Pfam" id="PF25179"/>
    </source>
</evidence>
<accession>A0A1A7VZN6</accession>
<dbReference type="Proteomes" id="UP000182142">
    <property type="component" value="Unassembled WGS sequence"/>
</dbReference>
<proteinExistence type="inferred from homology"/>
<evidence type="ECO:0000256" key="5">
    <source>
        <dbReference type="ARBA" id="ARBA00022989"/>
    </source>
</evidence>
<dbReference type="EMBL" id="CWHR02000010">
    <property type="protein sequence ID" value="SBO27401.1"/>
    <property type="molecule type" value="Genomic_DNA"/>
</dbReference>
<evidence type="ECO:0000256" key="7">
    <source>
        <dbReference type="SAM" id="MobiDB-lite"/>
    </source>
</evidence>
<dbReference type="EMBL" id="CWHQ02000044">
    <property type="protein sequence ID" value="SBO27414.1"/>
    <property type="molecule type" value="Genomic_DNA"/>
</dbReference>
<feature type="transmembrane region" description="Helical" evidence="8">
    <location>
        <begin position="547"/>
        <end position="568"/>
    </location>
</feature>
<dbReference type="InterPro" id="IPR009613">
    <property type="entry name" value="LMF"/>
</dbReference>
<evidence type="ECO:0000313" key="12">
    <source>
        <dbReference type="EMBL" id="SBO27414.1"/>
    </source>
</evidence>
<gene>
    <name evidence="12" type="ORF">PKNA1_C2_1136700</name>
    <name evidence="11" type="ORF">PKNA1_H1_1136700</name>
</gene>
<feature type="transmembrane region" description="Helical" evidence="8">
    <location>
        <begin position="186"/>
        <end position="204"/>
    </location>
</feature>
<evidence type="ECO:0000256" key="8">
    <source>
        <dbReference type="SAM" id="Phobius"/>
    </source>
</evidence>
<dbReference type="PANTHER" id="PTHR14463:SF10">
    <property type="entry name" value="LIPASE MATURATION FACTOR 1"/>
    <property type="match status" value="1"/>
</dbReference>
<feature type="transmembrane region" description="Helical" evidence="8">
    <location>
        <begin position="216"/>
        <end position="234"/>
    </location>
</feature>
<feature type="transmembrane region" description="Helical" evidence="8">
    <location>
        <begin position="297"/>
        <end position="313"/>
    </location>
</feature>
<feature type="compositionally biased region" description="Basic and acidic residues" evidence="7">
    <location>
        <begin position="1016"/>
        <end position="1029"/>
    </location>
</feature>
<feature type="transmembrane region" description="Helical" evidence="8">
    <location>
        <begin position="608"/>
        <end position="626"/>
    </location>
</feature>
<keyword evidence="6 8" id="KW-0472">Membrane</keyword>
<reference evidence="14" key="2">
    <citation type="submission" date="2016-05" db="EMBL/GenBank/DDBJ databases">
        <authorList>
            <person name="Sharaf Hazem."/>
        </authorList>
    </citation>
    <scope>NUCLEOTIDE SEQUENCE [LARGE SCALE GENOMIC DNA]</scope>
    <source>
        <strain evidence="14">H</strain>
    </source>
</reference>
<dbReference type="Pfam" id="PF25179">
    <property type="entry name" value="LMF1_C"/>
    <property type="match status" value="1"/>
</dbReference>
<evidence type="ECO:0000256" key="6">
    <source>
        <dbReference type="ARBA" id="ARBA00023136"/>
    </source>
</evidence>
<feature type="transmembrane region" description="Helical" evidence="8">
    <location>
        <begin position="272"/>
        <end position="290"/>
    </location>
</feature>
<evidence type="ECO:0000256" key="4">
    <source>
        <dbReference type="ARBA" id="ARBA00022824"/>
    </source>
</evidence>
<reference evidence="11" key="1">
    <citation type="submission" date="2016-05" db="EMBL/GenBank/DDBJ databases">
        <authorList>
            <person name="Lavstsen T."/>
            <person name="Jespersen J.S."/>
        </authorList>
    </citation>
    <scope>NUCLEOTIDE SEQUENCE [LARGE SCALE GENOMIC DNA]</scope>
</reference>
<dbReference type="OrthoDB" id="434126at2759"/>
<keyword evidence="3 8" id="KW-0812">Transmembrane</keyword>
<evidence type="ECO:0000313" key="11">
    <source>
        <dbReference type="EMBL" id="SBO27401.1"/>
    </source>
</evidence>
<keyword evidence="4" id="KW-0256">Endoplasmic reticulum</keyword>
<keyword evidence="5 8" id="KW-1133">Transmembrane helix</keyword>
<feature type="transmembrane region" description="Helical" evidence="8">
    <location>
        <begin position="518"/>
        <end position="540"/>
    </location>
</feature>
<evidence type="ECO:0000313" key="14">
    <source>
        <dbReference type="Proteomes" id="UP000182142"/>
    </source>
</evidence>
<evidence type="ECO:0000256" key="2">
    <source>
        <dbReference type="ARBA" id="ARBA00005512"/>
    </source>
</evidence>
<comment type="similarity">
    <text evidence="2">Belongs to the lipase maturation factor family.</text>
</comment>
<sequence length="1134" mass="132227">MEHADMKGTARILLNDKEVNQEGGARKVRKWLKELVKNVFVQEDTDDAFPFNNKALQNTFWVSQLMFTRIILLSSFFSFVVAWQQNIPLIGEDGLTPAKDYVEKVMKDLRHEGIWEKFRSFHSLFWFLPVSDLVLMALPITGMVLSMIAILFNQVNIVTMLPIYIIQQSIYSVGNVWYNYVFEVELLELLFLSLLLVPLCRNHLKCRFSSTPFLRYVCRFFVFKVLLGSSLIRFRNTDLWGHLEGKYYLYETQPLPSSIGYIFHGSFTLSKLDNLFCILTECVFSFFILFPVRSFRLIGGGLIFLYCLLNFVTGNSYLFYVLLLAPLMFCFDDEMLLPFVFKSRRNEVLSVVREKAAQLSRSRGYFQSFDVLFCTGFSVDEVNKMKDAYFRIDSEGVSENVDEVRGNLWNGANRWNGGSASDGWSNTRGVLAHTEKEHLLNRGNSNHEMNFYPEENYMECIKKDVINALHWIFSKKGPQYILNNYNTSKELIIHVLCVFIMIIYNSCVYLTYSTRESIFQFTFYIYVSLFLLYMVYLFFFTKNIFPCLISQVGLLLSVSLIYTKYIFVHGFSDVYFSNLFFLHLFCLVLLSVFHLSNQRFVVKYLCQYFYFVLFLYFLCFFAQNVLSPMQVMNAEYGNFQQMNVYGSFGHINKVRQEIIVRASHPSNASSPSNPRWDNYEFNCKPDNVEKALCSQFRLVYGFLPVLYVDRLDWQFNQLSYSDDETILHTPWFQKFLKKLATNDQHVLSLLYKTPSFVTPSEGKSHSNGGPIHLTVSRDVYRFSPQGEKIAWWEVVSSRVILEQKRHLSLNSAFIRTGAHNRVNRPDEQNKLLHIGGFPVVEHRHRSVSRTSYYIPTDEDTSGKAMLGKMMERNNIRKKKRSFYQQGRMYVEEPVEIEKESLSKKIRKKKKNRYAQKKKKFFRQKKLHELKTEAEEKDSMAEMDPTAEMDPMEEEQMMEGVEKSGREGEEETSPQLEEDMPINTKNFVVGADQDKVIMDDAEKSVDGENLFSAVEKMEAERDRTSKEEAKKRKYRMGVGMREKRSSSMVLPSILSLNGVLPSIMSPRGVLSLDGAIQKEMDEAIQNSYRQYGLLNNFSRKMTKLGFANHDQGRSRYGEIKELLSKRRQEDTHKGT</sequence>
<evidence type="ECO:0000256" key="1">
    <source>
        <dbReference type="ARBA" id="ARBA00004477"/>
    </source>
</evidence>
<feature type="domain" description="Lipase maturation factor 1/2 C-terminal" evidence="10">
    <location>
        <begin position="642"/>
        <end position="755"/>
    </location>
</feature>
<dbReference type="InterPro" id="IPR057434">
    <property type="entry name" value="LMF1/2_N"/>
</dbReference>
<evidence type="ECO:0000259" key="9">
    <source>
        <dbReference type="Pfam" id="PF06762"/>
    </source>
</evidence>
<reference evidence="13" key="3">
    <citation type="submission" date="2016-05" db="EMBL/GenBank/DDBJ databases">
        <authorList>
            <person name="Sharaf H."/>
        </authorList>
    </citation>
    <scope>NUCLEOTIDE SEQUENCE [LARGE SCALE GENOMIC DNA]</scope>
    <source>
        <strain evidence="13">H</strain>
    </source>
</reference>
<feature type="transmembrane region" description="Helical" evidence="8">
    <location>
        <begin position="124"/>
        <end position="152"/>
    </location>
</feature>
<dbReference type="AlphaFoldDB" id="A0A1A7VZN6"/>
<protein>
    <submittedName>
        <fullName evidence="11">Rhoptry protein ROP14, putative</fullName>
    </submittedName>
</protein>
<evidence type="ECO:0000256" key="3">
    <source>
        <dbReference type="ARBA" id="ARBA00022692"/>
    </source>
</evidence>
<feature type="region of interest" description="Disordered" evidence="7">
    <location>
        <begin position="1016"/>
        <end position="1039"/>
    </location>
</feature>
<evidence type="ECO:0000313" key="13">
    <source>
        <dbReference type="Proteomes" id="UP000182128"/>
    </source>
</evidence>